<dbReference type="Pfam" id="PF01844">
    <property type="entry name" value="HNH"/>
    <property type="match status" value="1"/>
</dbReference>
<comment type="caution">
    <text evidence="2">The sequence shown here is derived from an EMBL/GenBank/DDBJ whole genome shotgun (WGS) entry which is preliminary data.</text>
</comment>
<reference evidence="2" key="1">
    <citation type="journal article" date="2014" name="Front. Microbiol.">
        <title>High frequency of phylogenetically diverse reductive dehalogenase-homologous genes in deep subseafloor sedimentary metagenomes.</title>
        <authorList>
            <person name="Kawai M."/>
            <person name="Futagami T."/>
            <person name="Toyoda A."/>
            <person name="Takaki Y."/>
            <person name="Nishi S."/>
            <person name="Hori S."/>
            <person name="Arai W."/>
            <person name="Tsubouchi T."/>
            <person name="Morono Y."/>
            <person name="Uchiyama I."/>
            <person name="Ito T."/>
            <person name="Fujiyama A."/>
            <person name="Inagaki F."/>
            <person name="Takami H."/>
        </authorList>
    </citation>
    <scope>NUCLEOTIDE SEQUENCE</scope>
    <source>
        <strain evidence="2">Expedition CK06-06</strain>
    </source>
</reference>
<organism evidence="2">
    <name type="scientific">marine sediment metagenome</name>
    <dbReference type="NCBI Taxonomy" id="412755"/>
    <lineage>
        <taxon>unclassified sequences</taxon>
        <taxon>metagenomes</taxon>
        <taxon>ecological metagenomes</taxon>
    </lineage>
</organism>
<protein>
    <recommendedName>
        <fullName evidence="1">HNH domain-containing protein</fullName>
    </recommendedName>
</protein>
<name>X0TFA3_9ZZZZ</name>
<sequence length="86" mass="9877">MKKHTKIYMDFFGYTIADFIPCEICGAEAVDTNHIECRGMGGSKLKDHINNLMATCRPCHVKYGDKTGHKDMLIQIHQKFMKARNE</sequence>
<evidence type="ECO:0000259" key="1">
    <source>
        <dbReference type="Pfam" id="PF01844"/>
    </source>
</evidence>
<accession>X0TFA3</accession>
<dbReference type="GO" id="GO:0008270">
    <property type="term" value="F:zinc ion binding"/>
    <property type="evidence" value="ECO:0007669"/>
    <property type="project" value="InterPro"/>
</dbReference>
<feature type="domain" description="HNH" evidence="1">
    <location>
        <begin position="22"/>
        <end position="66"/>
    </location>
</feature>
<dbReference type="GO" id="GO:0004519">
    <property type="term" value="F:endonuclease activity"/>
    <property type="evidence" value="ECO:0007669"/>
    <property type="project" value="InterPro"/>
</dbReference>
<evidence type="ECO:0000313" key="2">
    <source>
        <dbReference type="EMBL" id="GAF86847.1"/>
    </source>
</evidence>
<dbReference type="GO" id="GO:0003676">
    <property type="term" value="F:nucleic acid binding"/>
    <property type="evidence" value="ECO:0007669"/>
    <property type="project" value="InterPro"/>
</dbReference>
<dbReference type="InterPro" id="IPR002711">
    <property type="entry name" value="HNH"/>
</dbReference>
<dbReference type="EMBL" id="BARS01017703">
    <property type="protein sequence ID" value="GAF86847.1"/>
    <property type="molecule type" value="Genomic_DNA"/>
</dbReference>
<gene>
    <name evidence="2" type="ORF">S01H1_28916</name>
</gene>
<proteinExistence type="predicted"/>
<dbReference type="AlphaFoldDB" id="X0TFA3"/>
<dbReference type="Gene3D" id="1.10.30.50">
    <property type="match status" value="1"/>
</dbReference>